<reference evidence="2" key="1">
    <citation type="submission" date="2023-03" db="EMBL/GenBank/DDBJ databases">
        <title>Massive genome expansion in bonnet fungi (Mycena s.s.) driven by repeated elements and novel gene families across ecological guilds.</title>
        <authorList>
            <consortium name="Lawrence Berkeley National Laboratory"/>
            <person name="Harder C.B."/>
            <person name="Miyauchi S."/>
            <person name="Viragh M."/>
            <person name="Kuo A."/>
            <person name="Thoen E."/>
            <person name="Andreopoulos B."/>
            <person name="Lu D."/>
            <person name="Skrede I."/>
            <person name="Drula E."/>
            <person name="Henrissat B."/>
            <person name="Morin E."/>
            <person name="Kohler A."/>
            <person name="Barry K."/>
            <person name="LaButti K."/>
            <person name="Morin E."/>
            <person name="Salamov A."/>
            <person name="Lipzen A."/>
            <person name="Mereny Z."/>
            <person name="Hegedus B."/>
            <person name="Baldrian P."/>
            <person name="Stursova M."/>
            <person name="Weitz H."/>
            <person name="Taylor A."/>
            <person name="Grigoriev I.V."/>
            <person name="Nagy L.G."/>
            <person name="Martin F."/>
            <person name="Kauserud H."/>
        </authorList>
    </citation>
    <scope>NUCLEOTIDE SEQUENCE</scope>
    <source>
        <strain evidence="2">CBHHK002</strain>
    </source>
</reference>
<proteinExistence type="predicted"/>
<feature type="compositionally biased region" description="Polar residues" evidence="1">
    <location>
        <begin position="40"/>
        <end position="55"/>
    </location>
</feature>
<organism evidence="2 3">
    <name type="scientific">Mycena albidolilacea</name>
    <dbReference type="NCBI Taxonomy" id="1033008"/>
    <lineage>
        <taxon>Eukaryota</taxon>
        <taxon>Fungi</taxon>
        <taxon>Dikarya</taxon>
        <taxon>Basidiomycota</taxon>
        <taxon>Agaricomycotina</taxon>
        <taxon>Agaricomycetes</taxon>
        <taxon>Agaricomycetidae</taxon>
        <taxon>Agaricales</taxon>
        <taxon>Marasmiineae</taxon>
        <taxon>Mycenaceae</taxon>
        <taxon>Mycena</taxon>
    </lineage>
</organism>
<dbReference type="AlphaFoldDB" id="A0AAD7EE24"/>
<dbReference type="Proteomes" id="UP001218218">
    <property type="component" value="Unassembled WGS sequence"/>
</dbReference>
<name>A0AAD7EE24_9AGAR</name>
<comment type="caution">
    <text evidence="2">The sequence shown here is derived from an EMBL/GenBank/DDBJ whole genome shotgun (WGS) entry which is preliminary data.</text>
</comment>
<sequence>MSEHAKLLLDSSPLKPDSVASSPTAEPGSPVRLDDPTTPSPTCMVSRSTHSTQNKCPAKDMTQFSTEVSCVHKLTKVNHEQLQTFAKYPQAEQLIFLAGSIFSLAHHQPLLVPTDAPIVLPKKLQGKILDYASIVMLDPSVPAYHNEKIGAVKLLMDLIITNGVSWGFTNKMKDDHHQMKAVKDEAGGALTTRRNGIKNTITASLGDASHLGETLCPNTLNIVELMEALISQQKVKTIKIDVALCGCVAVLRQVVTEDPSNKYWTTVDSELENLQVKYPNPVKMSKFIKKHMLDPDFKTYGAANIPKLSRPSASRTCYPQASAPAVASGSGSVAS</sequence>
<keyword evidence="3" id="KW-1185">Reference proteome</keyword>
<dbReference type="EMBL" id="JARIHO010000064">
    <property type="protein sequence ID" value="KAJ7314929.1"/>
    <property type="molecule type" value="Genomic_DNA"/>
</dbReference>
<feature type="region of interest" description="Disordered" evidence="1">
    <location>
        <begin position="1"/>
        <end position="57"/>
    </location>
</feature>
<feature type="compositionally biased region" description="Low complexity" evidence="1">
    <location>
        <begin position="8"/>
        <end position="18"/>
    </location>
</feature>
<evidence type="ECO:0000313" key="3">
    <source>
        <dbReference type="Proteomes" id="UP001218218"/>
    </source>
</evidence>
<protein>
    <submittedName>
        <fullName evidence="2">Uncharacterized protein</fullName>
    </submittedName>
</protein>
<gene>
    <name evidence="2" type="ORF">DFH08DRAFT_820902</name>
</gene>
<evidence type="ECO:0000256" key="1">
    <source>
        <dbReference type="SAM" id="MobiDB-lite"/>
    </source>
</evidence>
<evidence type="ECO:0000313" key="2">
    <source>
        <dbReference type="EMBL" id="KAJ7314929.1"/>
    </source>
</evidence>
<accession>A0AAD7EE24</accession>